<accession>A0A380NJF9</accession>
<keyword evidence="3" id="KW-1185">Reference proteome</keyword>
<dbReference type="RefSeq" id="WP_115310074.1">
    <property type="nucleotide sequence ID" value="NZ_UHIO01000001.1"/>
</dbReference>
<reference evidence="2 3" key="1">
    <citation type="submission" date="2018-06" db="EMBL/GenBank/DDBJ databases">
        <authorList>
            <consortium name="Pathogen Informatics"/>
            <person name="Doyle S."/>
        </authorList>
    </citation>
    <scope>NUCLEOTIDE SEQUENCE [LARGE SCALE GENOMIC DNA]</scope>
    <source>
        <strain evidence="2 3">NCTC12020</strain>
    </source>
</reference>
<evidence type="ECO:0000313" key="2">
    <source>
        <dbReference type="EMBL" id="SUP42464.1"/>
    </source>
</evidence>
<protein>
    <submittedName>
        <fullName evidence="2">Uncharacterized protein</fullName>
    </submittedName>
</protein>
<feature type="transmembrane region" description="Helical" evidence="1">
    <location>
        <begin position="6"/>
        <end position="23"/>
    </location>
</feature>
<keyword evidence="1" id="KW-0812">Transmembrane</keyword>
<feature type="transmembrane region" description="Helical" evidence="1">
    <location>
        <begin position="35"/>
        <end position="53"/>
    </location>
</feature>
<organism evidence="2 3">
    <name type="scientific">Veillonella criceti</name>
    <dbReference type="NCBI Taxonomy" id="103891"/>
    <lineage>
        <taxon>Bacteria</taxon>
        <taxon>Bacillati</taxon>
        <taxon>Bacillota</taxon>
        <taxon>Negativicutes</taxon>
        <taxon>Veillonellales</taxon>
        <taxon>Veillonellaceae</taxon>
        <taxon>Veillonella</taxon>
    </lineage>
</organism>
<gene>
    <name evidence="2" type="ORF">NCTC12020_00864</name>
</gene>
<proteinExistence type="predicted"/>
<evidence type="ECO:0000313" key="3">
    <source>
        <dbReference type="Proteomes" id="UP000255367"/>
    </source>
</evidence>
<keyword evidence="1" id="KW-0472">Membrane</keyword>
<keyword evidence="1" id="KW-1133">Transmembrane helix</keyword>
<evidence type="ECO:0000256" key="1">
    <source>
        <dbReference type="SAM" id="Phobius"/>
    </source>
</evidence>
<dbReference type="Proteomes" id="UP000255367">
    <property type="component" value="Unassembled WGS sequence"/>
</dbReference>
<dbReference type="EMBL" id="UHIO01000001">
    <property type="protein sequence ID" value="SUP42464.1"/>
    <property type="molecule type" value="Genomic_DNA"/>
</dbReference>
<dbReference type="AlphaFoldDB" id="A0A380NJF9"/>
<name>A0A380NJF9_9FIRM</name>
<sequence length="209" mass="23607">MGMFLSFLVLIIIIWCIIGMFIPKKVAPFFKFNNRKWIILTSFILVIICVILLPTPNTSTPPKNTNSTTKTTQVAQSIQESSKISSSAGIGATISEFKDDYGAPNRDNHEMKSYDKDNILVIFLNDRAINVTLQKNIESKLPSMIPSDAKELSTQEKSDDLVKTISTLYSSEQLKKVTQKFEKFEVIKQYDIKKNELISIIIGIELPKP</sequence>